<dbReference type="SMART" id="SM01373">
    <property type="entry name" value="MAGE"/>
    <property type="match status" value="1"/>
</dbReference>
<sequence length="313" mass="34660">MPPRRSRRAEEATPTPTQTQRRRRDDTPEEDEDVDMDEAMNQGSGSVDQLAKSLVRYALACEHSRKPIKRQDINEKVLGSYTRLFKEVFAQANSQLMDVFGMQFVELPRAEKVTLRQKRAAAASDSQSKTTSIWVLQTVLPDQYRIPEIIGPSRPVDEEDMNREDSYVGLYTMAIALIVIHGGQIPEGKLDRALRRMNADQTTPVGTKDKTLAAMIKDGYIVKVKDTPSGGEETIDYIVGPRGKVEVGADGVARLIRSMFGNSEDGTELEKKIERTLQVAVANDDAAPSAEAANGASQANGRKRGRPRNEGEE</sequence>
<dbReference type="Gene3D" id="1.10.10.1200">
    <property type="entry name" value="MAGE homology domain, winged helix WH1 motif"/>
    <property type="match status" value="1"/>
</dbReference>
<dbReference type="GO" id="GO:0006281">
    <property type="term" value="P:DNA repair"/>
    <property type="evidence" value="ECO:0007669"/>
    <property type="project" value="TreeGrafter"/>
</dbReference>
<evidence type="ECO:0000313" key="3">
    <source>
        <dbReference type="EMBL" id="KAG9186301.1"/>
    </source>
</evidence>
<dbReference type="InterPro" id="IPR041898">
    <property type="entry name" value="MAGE_WH1"/>
</dbReference>
<dbReference type="PROSITE" id="PS50838">
    <property type="entry name" value="MAGE"/>
    <property type="match status" value="1"/>
</dbReference>
<dbReference type="InterPro" id="IPR002190">
    <property type="entry name" value="MHD_dom"/>
</dbReference>
<evidence type="ECO:0000313" key="4">
    <source>
        <dbReference type="Proteomes" id="UP001199106"/>
    </source>
</evidence>
<comment type="caution">
    <text evidence="3">The sequence shown here is derived from an EMBL/GenBank/DDBJ whole genome shotgun (WGS) entry which is preliminary data.</text>
</comment>
<keyword evidence="4" id="KW-1185">Reference proteome</keyword>
<dbReference type="PANTHER" id="PTHR11736:SF14">
    <property type="entry name" value="NSE3 HOMOLOG, SMC5-SMC6 COMPLEX COMPONENT"/>
    <property type="match status" value="1"/>
</dbReference>
<dbReference type="AlphaFoldDB" id="A0AAD4FBN1"/>
<dbReference type="Pfam" id="PF01454">
    <property type="entry name" value="MAGE"/>
    <property type="match status" value="1"/>
</dbReference>
<dbReference type="Gene3D" id="1.10.10.1210">
    <property type="entry name" value="MAGE homology domain, winged helix WH2 motif"/>
    <property type="match status" value="1"/>
</dbReference>
<dbReference type="Proteomes" id="UP001199106">
    <property type="component" value="Unassembled WGS sequence"/>
</dbReference>
<feature type="region of interest" description="Disordered" evidence="1">
    <location>
        <begin position="282"/>
        <end position="313"/>
    </location>
</feature>
<dbReference type="InterPro" id="IPR041899">
    <property type="entry name" value="MAGE_WH2"/>
</dbReference>
<feature type="region of interest" description="Disordered" evidence="1">
    <location>
        <begin position="1"/>
        <end position="45"/>
    </location>
</feature>
<dbReference type="GO" id="GO:0005634">
    <property type="term" value="C:nucleus"/>
    <property type="evidence" value="ECO:0007669"/>
    <property type="project" value="TreeGrafter"/>
</dbReference>
<protein>
    <recommendedName>
        <fullName evidence="2">MAGE domain-containing protein</fullName>
    </recommendedName>
</protein>
<organism evidence="3 4">
    <name type="scientific">Alternaria panax</name>
    <dbReference type="NCBI Taxonomy" id="48097"/>
    <lineage>
        <taxon>Eukaryota</taxon>
        <taxon>Fungi</taxon>
        <taxon>Dikarya</taxon>
        <taxon>Ascomycota</taxon>
        <taxon>Pezizomycotina</taxon>
        <taxon>Dothideomycetes</taxon>
        <taxon>Pleosporomycetidae</taxon>
        <taxon>Pleosporales</taxon>
        <taxon>Pleosporineae</taxon>
        <taxon>Pleosporaceae</taxon>
        <taxon>Alternaria</taxon>
        <taxon>Alternaria sect. Panax</taxon>
    </lineage>
</organism>
<dbReference type="PANTHER" id="PTHR11736">
    <property type="entry name" value="MELANOMA-ASSOCIATED ANTIGEN MAGE ANTIGEN"/>
    <property type="match status" value="1"/>
</dbReference>
<gene>
    <name evidence="3" type="ORF">G6011_02857</name>
</gene>
<dbReference type="InterPro" id="IPR037445">
    <property type="entry name" value="MAGE"/>
</dbReference>
<proteinExistence type="predicted"/>
<feature type="compositionally biased region" description="Low complexity" evidence="1">
    <location>
        <begin position="282"/>
        <end position="300"/>
    </location>
</feature>
<feature type="compositionally biased region" description="Acidic residues" evidence="1">
    <location>
        <begin position="27"/>
        <end position="38"/>
    </location>
</feature>
<reference evidence="3" key="1">
    <citation type="submission" date="2021-07" db="EMBL/GenBank/DDBJ databases">
        <title>Genome Resource of American Ginseng Black Spot Pathogen Alternaria panax.</title>
        <authorList>
            <person name="Qiu C."/>
            <person name="Wang W."/>
            <person name="Liu Z."/>
        </authorList>
    </citation>
    <scope>NUCLEOTIDE SEQUENCE</scope>
    <source>
        <strain evidence="3">BNCC115425</strain>
    </source>
</reference>
<name>A0AAD4FBN1_9PLEO</name>
<dbReference type="EMBL" id="JAANER010000009">
    <property type="protein sequence ID" value="KAG9186301.1"/>
    <property type="molecule type" value="Genomic_DNA"/>
</dbReference>
<evidence type="ECO:0000256" key="1">
    <source>
        <dbReference type="SAM" id="MobiDB-lite"/>
    </source>
</evidence>
<accession>A0AAD4FBN1</accession>
<evidence type="ECO:0000259" key="2">
    <source>
        <dbReference type="PROSITE" id="PS50838"/>
    </source>
</evidence>
<feature type="domain" description="MAGE" evidence="2">
    <location>
        <begin position="47"/>
        <end position="107"/>
    </location>
</feature>